<dbReference type="GO" id="GO:0051536">
    <property type="term" value="F:iron-sulfur cluster binding"/>
    <property type="evidence" value="ECO:0007669"/>
    <property type="project" value="UniProtKB-KW"/>
</dbReference>
<evidence type="ECO:0000256" key="7">
    <source>
        <dbReference type="ARBA" id="ARBA00022723"/>
    </source>
</evidence>
<proteinExistence type="inferred from homology"/>
<dbReference type="PROSITE" id="PS00595">
    <property type="entry name" value="AA_TRANSFER_CLASS_5"/>
    <property type="match status" value="1"/>
</dbReference>
<dbReference type="EC" id="2.8.1.7" evidence="4"/>
<dbReference type="InterPro" id="IPR000192">
    <property type="entry name" value="Aminotrans_V_dom"/>
</dbReference>
<comment type="catalytic activity">
    <reaction evidence="11">
        <text>(sulfur carrier)-H + L-cysteine = (sulfur carrier)-SH + L-alanine</text>
        <dbReference type="Rhea" id="RHEA:43892"/>
        <dbReference type="Rhea" id="RHEA-COMP:14737"/>
        <dbReference type="Rhea" id="RHEA-COMP:14739"/>
        <dbReference type="ChEBI" id="CHEBI:29917"/>
        <dbReference type="ChEBI" id="CHEBI:35235"/>
        <dbReference type="ChEBI" id="CHEBI:57972"/>
        <dbReference type="ChEBI" id="CHEBI:64428"/>
        <dbReference type="EC" id="2.8.1.7"/>
    </reaction>
</comment>
<evidence type="ECO:0000256" key="2">
    <source>
        <dbReference type="ARBA" id="ARBA00003120"/>
    </source>
</evidence>
<evidence type="ECO:0000256" key="5">
    <source>
        <dbReference type="ARBA" id="ARBA00013558"/>
    </source>
</evidence>
<evidence type="ECO:0000256" key="1">
    <source>
        <dbReference type="ARBA" id="ARBA00001933"/>
    </source>
</evidence>
<keyword evidence="9" id="KW-0408">Iron</keyword>
<evidence type="ECO:0000256" key="3">
    <source>
        <dbReference type="ARBA" id="ARBA00006490"/>
    </source>
</evidence>
<dbReference type="GO" id="GO:0031071">
    <property type="term" value="F:cysteine desulfurase activity"/>
    <property type="evidence" value="ECO:0007669"/>
    <property type="project" value="UniProtKB-EC"/>
</dbReference>
<comment type="caution">
    <text evidence="15">The sequence shown here is derived from an EMBL/GenBank/DDBJ whole genome shotgun (WGS) entry which is preliminary data.</text>
</comment>
<evidence type="ECO:0000256" key="8">
    <source>
        <dbReference type="ARBA" id="ARBA00022898"/>
    </source>
</evidence>
<dbReference type="EMBL" id="RGGN01000062">
    <property type="protein sequence ID" value="NCU62911.1"/>
    <property type="molecule type" value="Genomic_DNA"/>
</dbReference>
<evidence type="ECO:0000256" key="10">
    <source>
        <dbReference type="ARBA" id="ARBA00023014"/>
    </source>
</evidence>
<accession>A0A845SB03</accession>
<evidence type="ECO:0000313" key="15">
    <source>
        <dbReference type="EMBL" id="NCU62911.1"/>
    </source>
</evidence>
<comment type="cofactor">
    <cofactor evidence="1 12">
        <name>pyridoxal 5'-phosphate</name>
        <dbReference type="ChEBI" id="CHEBI:597326"/>
    </cofactor>
</comment>
<comment type="similarity">
    <text evidence="3">Belongs to the class-V pyridoxal-phosphate-dependent aminotransferase family. NifS/IscS subfamily.</text>
</comment>
<evidence type="ECO:0000313" key="16">
    <source>
        <dbReference type="Proteomes" id="UP000572953"/>
    </source>
</evidence>
<gene>
    <name evidence="15" type="ORF">EBV78_02300</name>
</gene>
<keyword evidence="7" id="KW-0479">Metal-binding</keyword>
<evidence type="ECO:0000256" key="13">
    <source>
        <dbReference type="SAM" id="Coils"/>
    </source>
</evidence>
<feature type="coiled-coil region" evidence="13">
    <location>
        <begin position="256"/>
        <end position="283"/>
    </location>
</feature>
<dbReference type="Gene3D" id="3.40.640.10">
    <property type="entry name" value="Type I PLP-dependent aspartate aminotransferase-like (Major domain)"/>
    <property type="match status" value="1"/>
</dbReference>
<keyword evidence="10" id="KW-0411">Iron-sulfur</keyword>
<dbReference type="Pfam" id="PF00266">
    <property type="entry name" value="Aminotran_5"/>
    <property type="match status" value="1"/>
</dbReference>
<dbReference type="InterPro" id="IPR015422">
    <property type="entry name" value="PyrdxlP-dep_Trfase_small"/>
</dbReference>
<dbReference type="InterPro" id="IPR015421">
    <property type="entry name" value="PyrdxlP-dep_Trfase_major"/>
</dbReference>
<dbReference type="PIRSF" id="PIRSF005572">
    <property type="entry name" value="NifS"/>
    <property type="match status" value="1"/>
</dbReference>
<dbReference type="GO" id="GO:0046872">
    <property type="term" value="F:metal ion binding"/>
    <property type="evidence" value="ECO:0007669"/>
    <property type="project" value="UniProtKB-KW"/>
</dbReference>
<dbReference type="InterPro" id="IPR016454">
    <property type="entry name" value="Cysteine_dSase"/>
</dbReference>
<evidence type="ECO:0000256" key="9">
    <source>
        <dbReference type="ARBA" id="ARBA00023004"/>
    </source>
</evidence>
<dbReference type="Gene3D" id="3.90.1150.10">
    <property type="entry name" value="Aspartate Aminotransferase, domain 1"/>
    <property type="match status" value="1"/>
</dbReference>
<organism evidence="15 16">
    <name type="scientific">Candidatus Fonsibacter lacus</name>
    <dbReference type="NCBI Taxonomy" id="2576439"/>
    <lineage>
        <taxon>Bacteria</taxon>
        <taxon>Pseudomonadati</taxon>
        <taxon>Pseudomonadota</taxon>
        <taxon>Alphaproteobacteria</taxon>
        <taxon>Candidatus Pelagibacterales</taxon>
        <taxon>Candidatus Pelagibacterales incertae sedis</taxon>
        <taxon>Candidatus Fonsibacter</taxon>
    </lineage>
</organism>
<dbReference type="SUPFAM" id="SSF53383">
    <property type="entry name" value="PLP-dependent transferases"/>
    <property type="match status" value="1"/>
</dbReference>
<keyword evidence="8" id="KW-0663">Pyridoxal phosphate</keyword>
<evidence type="ECO:0000256" key="6">
    <source>
        <dbReference type="ARBA" id="ARBA00022679"/>
    </source>
</evidence>
<dbReference type="Gene3D" id="1.10.260.50">
    <property type="match status" value="1"/>
</dbReference>
<dbReference type="InterPro" id="IPR020578">
    <property type="entry name" value="Aminotrans_V_PyrdxlP_BS"/>
</dbReference>
<sequence length="378" mass="42000">MIYFDYNATAPLHKNVIKKIQNIKFEEFGNPSSIHKIGRNSKKIVEEARRNILSTLKAKNYDLIFTSGATESNNLAIKGFIKKNNIKTIYSLETEHASVIDVVKNLDIEKKFFKTNSNGTVNLKEIEELLSKQTSSFLVSIMFANNESGIIHPITEISKIVKKYNGIIHCDGVQSLGKIEIDLDSLDVDLFSISSHKIGGPTGIGALLINLRNNISPEIIGGGQEKNLRSGTENFLGIVGFSEAINEVKNLTRICNSEIKNNRDLLETNLKKLSNEIKIFGEDTDRLGNTCYFAYPSMTSENQVIALDQKGICVSSGAACSSGKVEPSHVLKAMKVDDKYIHSAIRVSLGWDSTKEQVETFFNVWKLDCFKNGALNVR</sequence>
<dbReference type="Proteomes" id="UP000572953">
    <property type="component" value="Unassembled WGS sequence"/>
</dbReference>
<reference evidence="15 16" key="1">
    <citation type="submission" date="2018-10" db="EMBL/GenBank/DDBJ databases">
        <title>Iterative Subtractive Binning of Freshwater Chronoseries Metagenomes Recovers Nearly Complete Genomes from over Four Hundred Novel Species.</title>
        <authorList>
            <person name="Rodriguez-R L.M."/>
            <person name="Tsementzi D."/>
            <person name="Luo C."/>
            <person name="Konstantinidis K.T."/>
        </authorList>
    </citation>
    <scope>NUCLEOTIDE SEQUENCE [LARGE SCALE GENOMIC DNA]</scope>
    <source>
        <strain evidence="15">WB7_2B_003</strain>
    </source>
</reference>
<evidence type="ECO:0000256" key="11">
    <source>
        <dbReference type="ARBA" id="ARBA00050776"/>
    </source>
</evidence>
<evidence type="ECO:0000259" key="14">
    <source>
        <dbReference type="Pfam" id="PF00266"/>
    </source>
</evidence>
<dbReference type="PANTHER" id="PTHR11601">
    <property type="entry name" value="CYSTEINE DESULFURYLASE FAMILY MEMBER"/>
    <property type="match status" value="1"/>
</dbReference>
<dbReference type="PANTHER" id="PTHR11601:SF34">
    <property type="entry name" value="CYSTEINE DESULFURASE"/>
    <property type="match status" value="1"/>
</dbReference>
<dbReference type="InterPro" id="IPR015424">
    <property type="entry name" value="PyrdxlP-dep_Trfase"/>
</dbReference>
<evidence type="ECO:0000256" key="4">
    <source>
        <dbReference type="ARBA" id="ARBA00012239"/>
    </source>
</evidence>
<comment type="function">
    <text evidence="2">Catalyzes the removal of elemental sulfur atoms from cysteine to produce alanine. Seems to participate in the biosynthesis of the nitrogenase metalloclusters by providing the inorganic sulfur required for the Fe-S core formation.</text>
</comment>
<keyword evidence="6" id="KW-0808">Transferase</keyword>
<feature type="domain" description="Aminotransferase class V" evidence="14">
    <location>
        <begin position="2"/>
        <end position="361"/>
    </location>
</feature>
<protein>
    <recommendedName>
        <fullName evidence="5">Cysteine desulfurase</fullName>
        <ecNumber evidence="4">2.8.1.7</ecNumber>
    </recommendedName>
</protein>
<evidence type="ECO:0000256" key="12">
    <source>
        <dbReference type="RuleBase" id="RU004504"/>
    </source>
</evidence>
<name>A0A845SB03_9PROT</name>
<keyword evidence="13" id="KW-0175">Coiled coil</keyword>
<dbReference type="AlphaFoldDB" id="A0A845SB03"/>